<proteinExistence type="predicted"/>
<dbReference type="Proteomes" id="UP000185321">
    <property type="component" value="Segment"/>
</dbReference>
<protein>
    <submittedName>
        <fullName evidence="1">Uncharacterized protein</fullName>
    </submittedName>
</protein>
<gene>
    <name evidence="1" type="ORF">Syn7803C8_97</name>
</gene>
<sequence>MTTNTLIRLGTLGFGAFAMTVNLAPMSTPVVPLLSQLTPVYAEVTQFDNSQYKFVSHQEFVFMNKTRENALEEIDKIVEDFEREIDEAFSPDNFRF</sequence>
<keyword evidence="2" id="KW-1185">Reference proteome</keyword>
<dbReference type="EMBL" id="KJ019058">
    <property type="protein sequence ID" value="AIX21421.1"/>
    <property type="molecule type" value="Genomic_DNA"/>
</dbReference>
<name>A0A0E3F5H0_9CAUD</name>
<evidence type="ECO:0000313" key="2">
    <source>
        <dbReference type="Proteomes" id="UP000185321"/>
    </source>
</evidence>
<accession>A0A0E3F5H0</accession>
<reference evidence="1 2" key="1">
    <citation type="submission" date="2013-12" db="EMBL/GenBank/DDBJ databases">
        <title>Ecological redundancy of diverse viral populations within a natural community.</title>
        <authorList>
            <person name="Gregory A.C."/>
            <person name="LaButti K."/>
            <person name="Copeland A."/>
            <person name="Woyke T."/>
            <person name="Sullivan M.B."/>
        </authorList>
    </citation>
    <scope>NUCLEOTIDE SEQUENCE [LARGE SCALE GENOMIC DNA]</scope>
    <source>
        <strain evidence="1">Syn7803C8</strain>
    </source>
</reference>
<organism evidence="1 2">
    <name type="scientific">Synechococcus phage ACG-2014f_Syn7803C8</name>
    <dbReference type="NCBI Taxonomy" id="2790336"/>
    <lineage>
        <taxon>Viruses</taxon>
        <taxon>Duplodnaviria</taxon>
        <taxon>Heunggongvirae</taxon>
        <taxon>Uroviricota</taxon>
        <taxon>Caudoviricetes</taxon>
        <taxon>Pantevenvirales</taxon>
        <taxon>Kyanoviridae</taxon>
        <taxon>Atlauavirus</taxon>
        <taxon>Atlauavirus tusconc8</taxon>
    </lineage>
</organism>
<evidence type="ECO:0000313" key="1">
    <source>
        <dbReference type="EMBL" id="AIX21421.1"/>
    </source>
</evidence>